<comment type="caution">
    <text evidence="2">The sequence shown here is derived from an EMBL/GenBank/DDBJ whole genome shotgun (WGS) entry which is preliminary data.</text>
</comment>
<gene>
    <name evidence="2" type="ORF">EUU22_01500</name>
</gene>
<dbReference type="Gene3D" id="3.40.50.300">
    <property type="entry name" value="P-loop containing nucleotide triphosphate hydrolases"/>
    <property type="match status" value="1"/>
</dbReference>
<keyword evidence="3" id="KW-1185">Reference proteome</keyword>
<dbReference type="Proteomes" id="UP000291088">
    <property type="component" value="Unassembled WGS sequence"/>
</dbReference>
<evidence type="ECO:0000313" key="2">
    <source>
        <dbReference type="EMBL" id="RYC26496.1"/>
    </source>
</evidence>
<name>A0A4Q2TXJ8_9HYPH</name>
<protein>
    <recommendedName>
        <fullName evidence="1">Rad50/SbcC-type AAA domain-containing protein</fullName>
    </recommendedName>
</protein>
<dbReference type="GO" id="GO:0006302">
    <property type="term" value="P:double-strand break repair"/>
    <property type="evidence" value="ECO:0007669"/>
    <property type="project" value="InterPro"/>
</dbReference>
<accession>A0A4Q2TXJ8</accession>
<dbReference type="InterPro" id="IPR027417">
    <property type="entry name" value="P-loop_NTPase"/>
</dbReference>
<dbReference type="SUPFAM" id="SSF52540">
    <property type="entry name" value="P-loop containing nucleoside triphosphate hydrolases"/>
    <property type="match status" value="1"/>
</dbReference>
<reference evidence="2 3" key="1">
    <citation type="submission" date="2019-01" db="EMBL/GenBank/DDBJ databases">
        <authorList>
            <person name="Deng T."/>
        </authorList>
    </citation>
    <scope>NUCLEOTIDE SEQUENCE [LARGE SCALE GENOMIC DNA]</scope>
    <source>
        <strain evidence="2 3">F8825</strain>
    </source>
</reference>
<dbReference type="EMBL" id="SDVB01000061">
    <property type="protein sequence ID" value="RYC26496.1"/>
    <property type="molecule type" value="Genomic_DNA"/>
</dbReference>
<feature type="non-terminal residue" evidence="2">
    <location>
        <position position="86"/>
    </location>
</feature>
<evidence type="ECO:0000259" key="1">
    <source>
        <dbReference type="Pfam" id="PF13476"/>
    </source>
</evidence>
<dbReference type="AlphaFoldDB" id="A0A4Q2TXJ8"/>
<dbReference type="Pfam" id="PF13476">
    <property type="entry name" value="AAA_23"/>
    <property type="match status" value="1"/>
</dbReference>
<dbReference type="GO" id="GO:0016887">
    <property type="term" value="F:ATP hydrolysis activity"/>
    <property type="evidence" value="ECO:0007669"/>
    <property type="project" value="InterPro"/>
</dbReference>
<dbReference type="RefSeq" id="WP_165351042.1">
    <property type="nucleotide sequence ID" value="NZ_SDVB01000061.1"/>
</dbReference>
<organism evidence="2 3">
    <name type="scientific">Ciceribacter ferrooxidans</name>
    <dbReference type="NCBI Taxonomy" id="2509717"/>
    <lineage>
        <taxon>Bacteria</taxon>
        <taxon>Pseudomonadati</taxon>
        <taxon>Pseudomonadota</taxon>
        <taxon>Alphaproteobacteria</taxon>
        <taxon>Hyphomicrobiales</taxon>
        <taxon>Rhizobiaceae</taxon>
        <taxon>Ciceribacter</taxon>
    </lineage>
</organism>
<evidence type="ECO:0000313" key="3">
    <source>
        <dbReference type="Proteomes" id="UP000291088"/>
    </source>
</evidence>
<feature type="domain" description="Rad50/SbcC-type AAA" evidence="1">
    <location>
        <begin position="8"/>
        <end position="56"/>
    </location>
</feature>
<sequence length="86" mass="9964">MKLIRARFENFRLLRDLELTFSTDKDRKLTVIRAENETGKTTILTALQWALFGDDAVPGDAKAYRFHPIDWTGQSCRISVELDFET</sequence>
<proteinExistence type="predicted"/>
<dbReference type="InterPro" id="IPR038729">
    <property type="entry name" value="Rad50/SbcC_AAA"/>
</dbReference>